<dbReference type="AlphaFoldDB" id="A0A9P1I7G6"/>
<evidence type="ECO:0000313" key="4">
    <source>
        <dbReference type="Proteomes" id="UP001152747"/>
    </source>
</evidence>
<accession>A0A9P1I7G6</accession>
<dbReference type="Pfam" id="PF01666">
    <property type="entry name" value="DX"/>
    <property type="match status" value="1"/>
</dbReference>
<proteinExistence type="predicted"/>
<gene>
    <name evidence="3" type="ORF">CAMP_LOCUS811</name>
</gene>
<keyword evidence="4" id="KW-1185">Reference proteome</keyword>
<dbReference type="PANTHER" id="PTHR36157:SF1">
    <property type="entry name" value="DOMAIN OF UNKNOWN FUNCTION DX DOMAIN-CONTAINING PROTEIN"/>
    <property type="match status" value="1"/>
</dbReference>
<keyword evidence="1" id="KW-0472">Membrane</keyword>
<evidence type="ECO:0000313" key="3">
    <source>
        <dbReference type="EMBL" id="CAI5438174.1"/>
    </source>
</evidence>
<keyword evidence="1" id="KW-0812">Transmembrane</keyword>
<feature type="domain" description="Domain of unknown function DX" evidence="2">
    <location>
        <begin position="12"/>
        <end position="80"/>
    </location>
</feature>
<dbReference type="EMBL" id="CANHGI010000001">
    <property type="protein sequence ID" value="CAI5438174.1"/>
    <property type="molecule type" value="Genomic_DNA"/>
</dbReference>
<dbReference type="Proteomes" id="UP001152747">
    <property type="component" value="Unassembled WGS sequence"/>
</dbReference>
<name>A0A9P1I7G6_9PELO</name>
<keyword evidence="1" id="KW-1133">Transmembrane helix</keyword>
<sequence>MPESMEILKSKSCDFMKPLDNNIPFTFCDYETEKVAILGRRNKIGKAIEMFDVKCDRNWDCQANSVCVNFMKGKKCARHPNYKLYENPKNLDSTDSATKSSKKSIHRERDIIRNYFYRQLFAFLVAVMVIFI</sequence>
<evidence type="ECO:0000259" key="2">
    <source>
        <dbReference type="Pfam" id="PF01666"/>
    </source>
</evidence>
<dbReference type="PANTHER" id="PTHR36157">
    <property type="entry name" value="PROTEIN CBG12671-RELATED"/>
    <property type="match status" value="1"/>
</dbReference>
<organism evidence="3 4">
    <name type="scientific">Caenorhabditis angaria</name>
    <dbReference type="NCBI Taxonomy" id="860376"/>
    <lineage>
        <taxon>Eukaryota</taxon>
        <taxon>Metazoa</taxon>
        <taxon>Ecdysozoa</taxon>
        <taxon>Nematoda</taxon>
        <taxon>Chromadorea</taxon>
        <taxon>Rhabditida</taxon>
        <taxon>Rhabditina</taxon>
        <taxon>Rhabditomorpha</taxon>
        <taxon>Rhabditoidea</taxon>
        <taxon>Rhabditidae</taxon>
        <taxon>Peloderinae</taxon>
        <taxon>Caenorhabditis</taxon>
    </lineage>
</organism>
<protein>
    <recommendedName>
        <fullName evidence="2">Domain of unknown function DX domain-containing protein</fullName>
    </recommendedName>
</protein>
<dbReference type="InterPro" id="IPR002593">
    <property type="entry name" value="DX"/>
</dbReference>
<comment type="caution">
    <text evidence="3">The sequence shown here is derived from an EMBL/GenBank/DDBJ whole genome shotgun (WGS) entry which is preliminary data.</text>
</comment>
<reference evidence="3" key="1">
    <citation type="submission" date="2022-11" db="EMBL/GenBank/DDBJ databases">
        <authorList>
            <person name="Kikuchi T."/>
        </authorList>
    </citation>
    <scope>NUCLEOTIDE SEQUENCE</scope>
    <source>
        <strain evidence="3">PS1010</strain>
    </source>
</reference>
<evidence type="ECO:0000256" key="1">
    <source>
        <dbReference type="SAM" id="Phobius"/>
    </source>
</evidence>
<feature type="transmembrane region" description="Helical" evidence="1">
    <location>
        <begin position="115"/>
        <end position="131"/>
    </location>
</feature>